<feature type="transmembrane region" description="Helical" evidence="1">
    <location>
        <begin position="134"/>
        <end position="160"/>
    </location>
</feature>
<keyword evidence="1" id="KW-0472">Membrane</keyword>
<dbReference type="Gene3D" id="1.10.1760.20">
    <property type="match status" value="1"/>
</dbReference>
<protein>
    <recommendedName>
        <fullName evidence="4">ECF transporter S component</fullName>
    </recommendedName>
</protein>
<keyword evidence="3" id="KW-1185">Reference proteome</keyword>
<dbReference type="Proteomes" id="UP000272462">
    <property type="component" value="Chromosome"/>
</dbReference>
<sequence length="213" mass="25228">MKNFFTKNKIHKKYDHYESILRQIILASILSALSILIKIVSNKYIKGKIFTKTLGSIVFVDFLCFIPLLIIPLYSKKYFAFIGAFLSEGIAFWYSARASRWVYNPILSLIYGLIWGILPGFILTKKKDSLLRIYFSITFIFIMHFIFYQLLSMAWIKFVFLDKNYSLNLKANVFGFKRFVFWNLLIKFVSLFILSFIIAFIYKRVKKELLSLF</sequence>
<evidence type="ECO:0000313" key="3">
    <source>
        <dbReference type="Proteomes" id="UP000272462"/>
    </source>
</evidence>
<feature type="transmembrane region" description="Helical" evidence="1">
    <location>
        <begin position="53"/>
        <end position="71"/>
    </location>
</feature>
<feature type="transmembrane region" description="Helical" evidence="1">
    <location>
        <begin position="78"/>
        <end position="96"/>
    </location>
</feature>
<feature type="transmembrane region" description="Helical" evidence="1">
    <location>
        <begin position="20"/>
        <end position="41"/>
    </location>
</feature>
<name>A0A660HNM0_ZIZJU</name>
<evidence type="ECO:0000313" key="2">
    <source>
        <dbReference type="EMBL" id="AYJ01479.1"/>
    </source>
</evidence>
<dbReference type="AlphaFoldDB" id="A0A660HNM0"/>
<keyword evidence="1" id="KW-0812">Transmembrane</keyword>
<keyword evidence="1" id="KW-1133">Transmembrane helix</keyword>
<dbReference type="EMBL" id="CP025121">
    <property type="protein sequence ID" value="AYJ01479.1"/>
    <property type="molecule type" value="Genomic_DNA"/>
</dbReference>
<accession>A0A660HNM0</accession>
<organism evidence="2 3">
    <name type="scientific">Ziziphus jujuba witches'-broom phytoplasma</name>
    <dbReference type="NCBI Taxonomy" id="135727"/>
    <lineage>
        <taxon>Bacteria</taxon>
        <taxon>Bacillati</taxon>
        <taxon>Mycoplasmatota</taxon>
        <taxon>Mollicutes</taxon>
        <taxon>Acholeplasmatales</taxon>
        <taxon>Acholeplasmataceae</taxon>
        <taxon>Candidatus Phytoplasma</taxon>
        <taxon>16SrV (Elm yellows group)</taxon>
    </lineage>
</organism>
<feature type="transmembrane region" description="Helical" evidence="1">
    <location>
        <begin position="102"/>
        <end position="122"/>
    </location>
</feature>
<evidence type="ECO:0008006" key="4">
    <source>
        <dbReference type="Google" id="ProtNLM"/>
    </source>
</evidence>
<feature type="transmembrane region" description="Helical" evidence="1">
    <location>
        <begin position="180"/>
        <end position="202"/>
    </location>
</feature>
<reference evidence="2 3" key="1">
    <citation type="journal article" date="2018" name="BMC Genomics">
        <title>Comparative genome analysis of jujube witches'-broom Phytoplasma, an obligate pathogen that causes jujube witches'-broom disease.</title>
        <authorList>
            <person name="Wang J."/>
            <person name="Song L."/>
            <person name="Jiao Q."/>
            <person name="Yang S."/>
            <person name="Gao R."/>
            <person name="Lu X."/>
            <person name="Zhou G."/>
        </authorList>
    </citation>
    <scope>NUCLEOTIDE SEQUENCE [LARGE SCALE GENOMIC DNA]</scope>
    <source>
        <strain evidence="2">Jwb-nky</strain>
    </source>
</reference>
<gene>
    <name evidence="2" type="ORF">CWO85_03175</name>
</gene>
<proteinExistence type="predicted"/>
<dbReference type="RefSeq" id="WP_121464177.1">
    <property type="nucleotide sequence ID" value="NZ_CP091835.1"/>
</dbReference>
<evidence type="ECO:0000256" key="1">
    <source>
        <dbReference type="SAM" id="Phobius"/>
    </source>
</evidence>
<dbReference type="KEGG" id="pzi:CWO85_03175"/>